<gene>
    <name evidence="2" type="ORF">GKO48_00575</name>
</gene>
<dbReference type="Proteomes" id="UP001219901">
    <property type="component" value="Chromosome"/>
</dbReference>
<sequence length="73" mass="8431">MPIENVILRLSKDDRSSYSGNIDRPVHPRPDRSKAEWRDLRKGEGLGVFDQLDRQEHCIRPPIATSFLLAMTK</sequence>
<proteinExistence type="predicted"/>
<evidence type="ECO:0000256" key="1">
    <source>
        <dbReference type="SAM" id="MobiDB-lite"/>
    </source>
</evidence>
<feature type="compositionally biased region" description="Basic and acidic residues" evidence="1">
    <location>
        <begin position="24"/>
        <end position="37"/>
    </location>
</feature>
<name>A0AAJ5ZG62_9CHLR</name>
<evidence type="ECO:0000313" key="2">
    <source>
        <dbReference type="EMBL" id="WFG38161.1"/>
    </source>
</evidence>
<reference evidence="3" key="2">
    <citation type="submission" date="2023-06" db="EMBL/GenBank/DDBJ databases">
        <title>Pangenomics reveal diversification of enzyme families and niche specialization in globally abundant SAR202 bacteria.</title>
        <authorList>
            <person name="Saw J.H.W."/>
        </authorList>
    </citation>
    <scope>NUCLEOTIDE SEQUENCE [LARGE SCALE GENOMIC DNA]</scope>
    <source>
        <strain evidence="3">JH1073</strain>
    </source>
</reference>
<dbReference type="AlphaFoldDB" id="A0AAJ5ZG62"/>
<feature type="region of interest" description="Disordered" evidence="1">
    <location>
        <begin position="15"/>
        <end position="37"/>
    </location>
</feature>
<protein>
    <submittedName>
        <fullName evidence="2">Uncharacterized protein</fullName>
    </submittedName>
</protein>
<accession>A0AAJ5ZG62</accession>
<organism evidence="2 3">
    <name type="scientific">Candidatus Lucifugimonas marina</name>
    <dbReference type="NCBI Taxonomy" id="3038979"/>
    <lineage>
        <taxon>Bacteria</taxon>
        <taxon>Bacillati</taxon>
        <taxon>Chloroflexota</taxon>
        <taxon>Dehalococcoidia</taxon>
        <taxon>SAR202 cluster</taxon>
        <taxon>Candidatus Lucifugimonadales</taxon>
        <taxon>Candidatus Lucifugimonadaceae</taxon>
        <taxon>Candidatus Lucifugimonas</taxon>
    </lineage>
</organism>
<keyword evidence="3" id="KW-1185">Reference proteome</keyword>
<dbReference type="EMBL" id="CP046147">
    <property type="protein sequence ID" value="WFG38161.1"/>
    <property type="molecule type" value="Genomic_DNA"/>
</dbReference>
<reference evidence="2 3" key="1">
    <citation type="submission" date="2019-11" db="EMBL/GenBank/DDBJ databases">
        <authorList>
            <person name="Cho J.-C."/>
        </authorList>
    </citation>
    <scope>NUCLEOTIDE SEQUENCE [LARGE SCALE GENOMIC DNA]</scope>
    <source>
        <strain evidence="2 3">JH1073</strain>
    </source>
</reference>
<dbReference type="RefSeq" id="WP_342853277.1">
    <property type="nucleotide sequence ID" value="NZ_CP046147.1"/>
</dbReference>
<evidence type="ECO:0000313" key="3">
    <source>
        <dbReference type="Proteomes" id="UP001219901"/>
    </source>
</evidence>